<sequence>MHYVGHAAAVSFDRERLVEVALSVPLSADRLHLLRRQHRVKVRQQEAARVAARRAFQLSREKNVRNSVSLAGSSLMQPSTSAVHSPLYSPLWRTDGPFPTLNSSGGVAGASEASVNLFGDRQQSIEVLTNNDDYYGSGVVGYHHHKHDDENAGEELQEVFVPRVYEEETPVQSSTNSASSGVSNA</sequence>
<dbReference type="AlphaFoldDB" id="A0A0S4KN40"/>
<proteinExistence type="predicted"/>
<evidence type="ECO:0000313" key="2">
    <source>
        <dbReference type="EMBL" id="CUI14291.1"/>
    </source>
</evidence>
<evidence type="ECO:0000256" key="1">
    <source>
        <dbReference type="SAM" id="MobiDB-lite"/>
    </source>
</evidence>
<dbReference type="Proteomes" id="UP000051952">
    <property type="component" value="Unassembled WGS sequence"/>
</dbReference>
<gene>
    <name evidence="2" type="ORF">BSAL_83900</name>
</gene>
<name>A0A0S4KN40_BODSA</name>
<evidence type="ECO:0000313" key="3">
    <source>
        <dbReference type="Proteomes" id="UP000051952"/>
    </source>
</evidence>
<dbReference type="VEuPathDB" id="TriTrypDB:BSAL_83900"/>
<dbReference type="EMBL" id="CYKH01000955">
    <property type="protein sequence ID" value="CUI14291.1"/>
    <property type="molecule type" value="Genomic_DNA"/>
</dbReference>
<feature type="region of interest" description="Disordered" evidence="1">
    <location>
        <begin position="164"/>
        <end position="185"/>
    </location>
</feature>
<accession>A0A0S4KN40</accession>
<reference evidence="3" key="1">
    <citation type="submission" date="2015-09" db="EMBL/GenBank/DDBJ databases">
        <authorList>
            <consortium name="Pathogen Informatics"/>
        </authorList>
    </citation>
    <scope>NUCLEOTIDE SEQUENCE [LARGE SCALE GENOMIC DNA]</scope>
    <source>
        <strain evidence="3">Lake Konstanz</strain>
    </source>
</reference>
<feature type="compositionally biased region" description="Low complexity" evidence="1">
    <location>
        <begin position="173"/>
        <end position="185"/>
    </location>
</feature>
<keyword evidence="3" id="KW-1185">Reference proteome</keyword>
<organism evidence="2 3">
    <name type="scientific">Bodo saltans</name>
    <name type="common">Flagellated protozoan</name>
    <dbReference type="NCBI Taxonomy" id="75058"/>
    <lineage>
        <taxon>Eukaryota</taxon>
        <taxon>Discoba</taxon>
        <taxon>Euglenozoa</taxon>
        <taxon>Kinetoplastea</taxon>
        <taxon>Metakinetoplastina</taxon>
        <taxon>Eubodonida</taxon>
        <taxon>Bodonidae</taxon>
        <taxon>Bodo</taxon>
    </lineage>
</organism>
<protein>
    <submittedName>
        <fullName evidence="2">Uncharacterized protein</fullName>
    </submittedName>
</protein>